<comment type="caution">
    <text evidence="1">The sequence shown here is derived from an EMBL/GenBank/DDBJ whole genome shotgun (WGS) entry which is preliminary data.</text>
</comment>
<dbReference type="EMBL" id="JTDE01011006">
    <property type="protein sequence ID" value="KAF7234236.1"/>
    <property type="molecule type" value="Genomic_DNA"/>
</dbReference>
<sequence length="76" mass="8382">MKLLSRPDTLTQLSEHGLGFPSHNVVFVVAVPPAWLTGSMQPSTLQIFRIRSRLTLANVFRSSGFTGFYGFVSSSH</sequence>
<dbReference type="Proteomes" id="UP000822476">
    <property type="component" value="Unassembled WGS sequence"/>
</dbReference>
<protein>
    <submittedName>
        <fullName evidence="1">Uncharacterized protein</fullName>
    </submittedName>
</protein>
<keyword evidence="2" id="KW-1185">Reference proteome</keyword>
<proteinExistence type="predicted"/>
<accession>A0A8S9YD34</accession>
<evidence type="ECO:0000313" key="1">
    <source>
        <dbReference type="EMBL" id="KAF7234236.1"/>
    </source>
</evidence>
<dbReference type="AlphaFoldDB" id="A0A8S9YD34"/>
<organism evidence="1 2">
    <name type="scientific">Paragonimus skrjabini miyazakii</name>
    <dbReference type="NCBI Taxonomy" id="59628"/>
    <lineage>
        <taxon>Eukaryota</taxon>
        <taxon>Metazoa</taxon>
        <taxon>Spiralia</taxon>
        <taxon>Lophotrochozoa</taxon>
        <taxon>Platyhelminthes</taxon>
        <taxon>Trematoda</taxon>
        <taxon>Digenea</taxon>
        <taxon>Plagiorchiida</taxon>
        <taxon>Troglotremata</taxon>
        <taxon>Troglotrematidae</taxon>
        <taxon>Paragonimus</taxon>
    </lineage>
</organism>
<name>A0A8S9YD34_9TREM</name>
<gene>
    <name evidence="1" type="ORF">EG68_12219</name>
</gene>
<reference evidence="1" key="1">
    <citation type="submission" date="2019-07" db="EMBL/GenBank/DDBJ databases">
        <title>Annotation for the trematode Paragonimus miyazaki's.</title>
        <authorList>
            <person name="Choi Y.-J."/>
        </authorList>
    </citation>
    <scope>NUCLEOTIDE SEQUENCE</scope>
    <source>
        <strain evidence="1">Japan</strain>
    </source>
</reference>
<evidence type="ECO:0000313" key="2">
    <source>
        <dbReference type="Proteomes" id="UP000822476"/>
    </source>
</evidence>